<dbReference type="SUPFAM" id="SSF56059">
    <property type="entry name" value="Glutathione synthetase ATP-binding domain-like"/>
    <property type="match status" value="1"/>
</dbReference>
<keyword evidence="1" id="KW-0067">ATP-binding</keyword>
<feature type="domain" description="ATP-grasp" evidence="2">
    <location>
        <begin position="333"/>
        <end position="578"/>
    </location>
</feature>
<reference evidence="4 5" key="1">
    <citation type="submission" date="2019-11" db="EMBL/GenBank/DDBJ databases">
        <title>Comparative genomics of hydrocarbon-degrading Desulfosarcina strains.</title>
        <authorList>
            <person name="Watanabe M."/>
            <person name="Kojima H."/>
            <person name="Fukui M."/>
        </authorList>
    </citation>
    <scope>NUCLEOTIDE SEQUENCE [LARGE SCALE GENOMIC DNA]</scope>
    <source>
        <strain evidence="4 5">PL12</strain>
    </source>
</reference>
<dbReference type="OrthoDB" id="9803907at2"/>
<dbReference type="Gene3D" id="3.30.470.20">
    <property type="entry name" value="ATP-grasp fold, B domain"/>
    <property type="match status" value="2"/>
</dbReference>
<dbReference type="GO" id="GO:0009432">
    <property type="term" value="P:SOS response"/>
    <property type="evidence" value="ECO:0007669"/>
    <property type="project" value="TreeGrafter"/>
</dbReference>
<dbReference type="PANTHER" id="PTHR21621:SF0">
    <property type="entry name" value="BETA-CITRYLGLUTAMATE SYNTHASE B-RELATED"/>
    <property type="match status" value="1"/>
</dbReference>
<evidence type="ECO:0000256" key="1">
    <source>
        <dbReference type="PROSITE-ProRule" id="PRU00409"/>
    </source>
</evidence>
<feature type="domain" description="N-acetyltransferase" evidence="3">
    <location>
        <begin position="114"/>
        <end position="274"/>
    </location>
</feature>
<dbReference type="Proteomes" id="UP000427906">
    <property type="component" value="Chromosome"/>
</dbReference>
<sequence length="579" mass="64925">MNAHNRSDRLERMTSLSLKNWQPATGHDAVSLKSDAVVEMGWGRIIFGHTFCDNSKLFDTICQEGAGKRDIAFYLRDPHVMVSMGPDKLFMDPSHTYRLWFHDYRPGRKRWPTFTVKRLSTKRDAEAVNRIYRSRKMVPTDPDFLLNCNASRLRTYLVAEEIESKQIIGTVTGLDHVEAFNDPESGVSLWCLAVDPQAHAPGVGEALVRQLAEHYHARGRSYLDLSVMYDNTEAIALYEKLGFQRVPVFCVKHKNQINEPFFTASAPEEKLNLYARIITDEARRRGIRVEVIDEEHNYFKLIHGGRSIICRESLTELTSAIAMSRCDDKRLTHRVLKSAGLNVPQQLPASLDDAGANAAIMEDLKRVVVKPARGEQGNGISVDVRSPEALEKAVAWASQFYSDVILESYMSGEDLRLIVIDYKVVAAAVRRPPVIIGNGQHTVMELIEKYNRRRDSATEGESAIPTDDETRRCVRQAGYELDQVIPAEKKIKVRKTANLHTGGTIDDVTGIIHAALSEAAEKAAKALDIPVTGLDMIVPDLKRAKHVIIEANERPGLANHEPQPTAEKFVDLLFPQTAV</sequence>
<dbReference type="PANTHER" id="PTHR21621">
    <property type="entry name" value="RIBOSOMAL PROTEIN S6 MODIFICATION PROTEIN"/>
    <property type="match status" value="1"/>
</dbReference>
<dbReference type="PROSITE" id="PS51186">
    <property type="entry name" value="GNAT"/>
    <property type="match status" value="1"/>
</dbReference>
<dbReference type="PROSITE" id="PS50975">
    <property type="entry name" value="ATP_GRASP"/>
    <property type="match status" value="1"/>
</dbReference>
<dbReference type="NCBIfam" id="TIGR03103">
    <property type="entry name" value="trio_acet_GNAT"/>
    <property type="match status" value="1"/>
</dbReference>
<proteinExistence type="predicted"/>
<keyword evidence="1" id="KW-0547">Nucleotide-binding</keyword>
<keyword evidence="5" id="KW-1185">Reference proteome</keyword>
<gene>
    <name evidence="4" type="ORF">DSCA_00340</name>
</gene>
<dbReference type="AlphaFoldDB" id="A0A5K7YI66"/>
<dbReference type="Gene3D" id="3.40.630.30">
    <property type="match status" value="1"/>
</dbReference>
<dbReference type="InterPro" id="IPR016181">
    <property type="entry name" value="Acyl_CoA_acyltransferase"/>
</dbReference>
<dbReference type="GO" id="GO:0005737">
    <property type="term" value="C:cytoplasm"/>
    <property type="evidence" value="ECO:0007669"/>
    <property type="project" value="TreeGrafter"/>
</dbReference>
<dbReference type="KEGG" id="dalk:DSCA_00340"/>
<dbReference type="EMBL" id="AP021874">
    <property type="protein sequence ID" value="BBO66104.1"/>
    <property type="molecule type" value="Genomic_DNA"/>
</dbReference>
<evidence type="ECO:0000313" key="4">
    <source>
        <dbReference type="EMBL" id="BBO66104.1"/>
    </source>
</evidence>
<dbReference type="Pfam" id="PF00583">
    <property type="entry name" value="Acetyltransf_1"/>
    <property type="match status" value="1"/>
</dbReference>
<dbReference type="GO" id="GO:0046872">
    <property type="term" value="F:metal ion binding"/>
    <property type="evidence" value="ECO:0007669"/>
    <property type="project" value="InterPro"/>
</dbReference>
<accession>A0A5K7YI66</accession>
<dbReference type="GO" id="GO:0005524">
    <property type="term" value="F:ATP binding"/>
    <property type="evidence" value="ECO:0007669"/>
    <property type="project" value="UniProtKB-UniRule"/>
</dbReference>
<dbReference type="Pfam" id="PF02655">
    <property type="entry name" value="ATP-grasp_3"/>
    <property type="match status" value="1"/>
</dbReference>
<evidence type="ECO:0000313" key="5">
    <source>
        <dbReference type="Proteomes" id="UP000427906"/>
    </source>
</evidence>
<dbReference type="CDD" id="cd04301">
    <property type="entry name" value="NAT_SF"/>
    <property type="match status" value="1"/>
</dbReference>
<dbReference type="InterPro" id="IPR011761">
    <property type="entry name" value="ATP-grasp"/>
</dbReference>
<dbReference type="SUPFAM" id="SSF55729">
    <property type="entry name" value="Acyl-CoA N-acyltransferases (Nat)"/>
    <property type="match status" value="1"/>
</dbReference>
<dbReference type="InterPro" id="IPR000182">
    <property type="entry name" value="GNAT_dom"/>
</dbReference>
<dbReference type="InterPro" id="IPR003806">
    <property type="entry name" value="ATP-grasp_PylC-type"/>
</dbReference>
<dbReference type="InterPro" id="IPR017534">
    <property type="entry name" value="GNAT-acetyltransferase"/>
</dbReference>
<evidence type="ECO:0000259" key="2">
    <source>
        <dbReference type="PROSITE" id="PS50975"/>
    </source>
</evidence>
<organism evidence="4 5">
    <name type="scientific">Desulfosarcina alkanivorans</name>
    <dbReference type="NCBI Taxonomy" id="571177"/>
    <lineage>
        <taxon>Bacteria</taxon>
        <taxon>Pseudomonadati</taxon>
        <taxon>Thermodesulfobacteriota</taxon>
        <taxon>Desulfobacteria</taxon>
        <taxon>Desulfobacterales</taxon>
        <taxon>Desulfosarcinaceae</taxon>
        <taxon>Desulfosarcina</taxon>
    </lineage>
</organism>
<dbReference type="GO" id="GO:0016747">
    <property type="term" value="F:acyltransferase activity, transferring groups other than amino-acyl groups"/>
    <property type="evidence" value="ECO:0007669"/>
    <property type="project" value="InterPro"/>
</dbReference>
<dbReference type="RefSeq" id="WP_155314527.1">
    <property type="nucleotide sequence ID" value="NZ_AP021874.1"/>
</dbReference>
<name>A0A5K7YI66_9BACT</name>
<protein>
    <submittedName>
        <fullName evidence="4">Glutathione synthase</fullName>
    </submittedName>
</protein>
<evidence type="ECO:0000259" key="3">
    <source>
        <dbReference type="PROSITE" id="PS51186"/>
    </source>
</evidence>
<dbReference type="GO" id="GO:0018169">
    <property type="term" value="F:ribosomal S6-glutamic acid ligase activity"/>
    <property type="evidence" value="ECO:0007669"/>
    <property type="project" value="TreeGrafter"/>
</dbReference>